<name>A0A1V6C8L5_UNCT6</name>
<reference evidence="2" key="1">
    <citation type="submission" date="2017-02" db="EMBL/GenBank/DDBJ databases">
        <title>Delving into the versatile metabolic prowess of the omnipresent phylum Bacteroidetes.</title>
        <authorList>
            <person name="Nobu M.K."/>
            <person name="Mei R."/>
            <person name="Narihiro T."/>
            <person name="Kuroda K."/>
            <person name="Liu W.-T."/>
        </authorList>
    </citation>
    <scope>NUCLEOTIDE SEQUENCE</scope>
    <source>
        <strain evidence="2">ADurb.Bin131</strain>
    </source>
</reference>
<dbReference type="Pfam" id="PF13490">
    <property type="entry name" value="zf-HC2"/>
    <property type="match status" value="1"/>
</dbReference>
<evidence type="ECO:0000313" key="2">
    <source>
        <dbReference type="EMBL" id="OQB73246.1"/>
    </source>
</evidence>
<accession>A0A1V6C8L5</accession>
<proteinExistence type="predicted"/>
<organism evidence="2">
    <name type="scientific">candidate division TA06 bacterium ADurb.Bin131</name>
    <dbReference type="NCBI Taxonomy" id="1852827"/>
    <lineage>
        <taxon>Bacteria</taxon>
        <taxon>Bacteria division TA06</taxon>
    </lineage>
</organism>
<comment type="caution">
    <text evidence="2">The sequence shown here is derived from an EMBL/GenBank/DDBJ whole genome shotgun (WGS) entry which is preliminary data.</text>
</comment>
<protein>
    <recommendedName>
        <fullName evidence="1">Putative zinc-finger domain-containing protein</fullName>
    </recommendedName>
</protein>
<gene>
    <name evidence="2" type="ORF">BWX89_01044</name>
</gene>
<feature type="domain" description="Putative zinc-finger" evidence="1">
    <location>
        <begin position="3"/>
        <end position="36"/>
    </location>
</feature>
<evidence type="ECO:0000259" key="1">
    <source>
        <dbReference type="Pfam" id="PF13490"/>
    </source>
</evidence>
<dbReference type="Proteomes" id="UP000485562">
    <property type="component" value="Unassembled WGS sequence"/>
</dbReference>
<dbReference type="EMBL" id="MWDQ01000089">
    <property type="protein sequence ID" value="OQB73246.1"/>
    <property type="molecule type" value="Genomic_DNA"/>
</dbReference>
<dbReference type="AlphaFoldDB" id="A0A1V6C8L5"/>
<dbReference type="InterPro" id="IPR027383">
    <property type="entry name" value="Znf_put"/>
</dbReference>
<sequence>MKCEECLELLSLYLDKELDQKSLNALKEHLALCKNCMAVFHTLEKTISLSFNYYKKNYHKVPRKVSSQVFYELRIRYKKSRF</sequence>